<name>A0A8S3ZTN3_9EUPU</name>
<dbReference type="AlphaFoldDB" id="A0A8S3ZTN3"/>
<dbReference type="Pfam" id="PF07690">
    <property type="entry name" value="MFS_1"/>
    <property type="match status" value="1"/>
</dbReference>
<dbReference type="SUPFAM" id="SSF103473">
    <property type="entry name" value="MFS general substrate transporter"/>
    <property type="match status" value="1"/>
</dbReference>
<evidence type="ECO:0000256" key="1">
    <source>
        <dbReference type="ARBA" id="ARBA00004141"/>
    </source>
</evidence>
<proteinExistence type="predicted"/>
<dbReference type="PANTHER" id="PTHR11662:SF399">
    <property type="entry name" value="FI19708P1-RELATED"/>
    <property type="match status" value="1"/>
</dbReference>
<feature type="transmembrane region" description="Helical" evidence="5">
    <location>
        <begin position="223"/>
        <end position="249"/>
    </location>
</feature>
<evidence type="ECO:0000256" key="2">
    <source>
        <dbReference type="ARBA" id="ARBA00022692"/>
    </source>
</evidence>
<dbReference type="OrthoDB" id="6160692at2759"/>
<evidence type="ECO:0000313" key="8">
    <source>
        <dbReference type="Proteomes" id="UP000678393"/>
    </source>
</evidence>
<dbReference type="Proteomes" id="UP000678393">
    <property type="component" value="Unassembled WGS sequence"/>
</dbReference>
<evidence type="ECO:0000256" key="5">
    <source>
        <dbReference type="SAM" id="Phobius"/>
    </source>
</evidence>
<feature type="transmembrane region" description="Helical" evidence="5">
    <location>
        <begin position="255"/>
        <end position="274"/>
    </location>
</feature>
<feature type="transmembrane region" description="Helical" evidence="5">
    <location>
        <begin position="322"/>
        <end position="348"/>
    </location>
</feature>
<feature type="non-terminal residue" evidence="7">
    <location>
        <position position="403"/>
    </location>
</feature>
<dbReference type="GO" id="GO:0022857">
    <property type="term" value="F:transmembrane transporter activity"/>
    <property type="evidence" value="ECO:0007669"/>
    <property type="project" value="InterPro"/>
</dbReference>
<dbReference type="Gene3D" id="1.20.1250.20">
    <property type="entry name" value="MFS general substrate transporter like domains"/>
    <property type="match status" value="1"/>
</dbReference>
<dbReference type="GO" id="GO:0006820">
    <property type="term" value="P:monoatomic anion transport"/>
    <property type="evidence" value="ECO:0007669"/>
    <property type="project" value="TreeGrafter"/>
</dbReference>
<evidence type="ECO:0000313" key="7">
    <source>
        <dbReference type="EMBL" id="CAG5130576.1"/>
    </source>
</evidence>
<evidence type="ECO:0000256" key="4">
    <source>
        <dbReference type="ARBA" id="ARBA00023136"/>
    </source>
</evidence>
<accession>A0A8S3ZTN3</accession>
<keyword evidence="2 5" id="KW-0812">Transmembrane</keyword>
<feature type="transmembrane region" description="Helical" evidence="5">
    <location>
        <begin position="160"/>
        <end position="177"/>
    </location>
</feature>
<feature type="transmembrane region" description="Helical" evidence="5">
    <location>
        <begin position="360"/>
        <end position="386"/>
    </location>
</feature>
<dbReference type="InterPro" id="IPR036259">
    <property type="entry name" value="MFS_trans_sf"/>
</dbReference>
<feature type="transmembrane region" description="Helical" evidence="5">
    <location>
        <begin position="134"/>
        <end position="153"/>
    </location>
</feature>
<dbReference type="EMBL" id="CAJHNH020004114">
    <property type="protein sequence ID" value="CAG5130576.1"/>
    <property type="molecule type" value="Genomic_DNA"/>
</dbReference>
<comment type="subcellular location">
    <subcellularLocation>
        <location evidence="1">Membrane</location>
        <topology evidence="1">Multi-pass membrane protein</topology>
    </subcellularLocation>
</comment>
<sequence>MPQVTKDNVATVVIVSETFKDLALPEKHEMPSKAAVEDLKESEQNLWQMIFSWRGFIVLLMHAAYVIHGFSFSTVPIALVCMCGPVAAPSRNAPSNTTSFFNTSGYSNSTGYEDGLLLQEKKYEFDWDSKTRGFLLSGVFFTNFLAPILASALRGYLGNRVSLALLTMIAAAMNFLSPVTARANVYIFLAVRVLSGFVLNSHMPITSDTMAWWLPVSEKLTSVSFVVAGWYVSGSLGPLVSGYLCLIPFDGGWPLIFYFNGAVAIPWIIAWLLLSSRKPEDHPFISQKEKTYITSNRVGLSQDTANAQTAERPPYRRIFSSVPVISFIVSAVAVFFNVTILVTCMPVYMASLLKYSLQEVGIIMCVAWGMRFPLAIAWSAFGNWLLRFESITLNRARKICFFL</sequence>
<feature type="domain" description="Major facilitator superfamily (MFS) profile" evidence="6">
    <location>
        <begin position="57"/>
        <end position="403"/>
    </location>
</feature>
<keyword evidence="3 5" id="KW-1133">Transmembrane helix</keyword>
<dbReference type="InterPro" id="IPR050382">
    <property type="entry name" value="MFS_Na/Anion_cotransporter"/>
</dbReference>
<feature type="transmembrane region" description="Helical" evidence="5">
    <location>
        <begin position="56"/>
        <end position="87"/>
    </location>
</feature>
<gene>
    <name evidence="7" type="ORF">CUNI_LOCUS16134</name>
</gene>
<dbReference type="InterPro" id="IPR020846">
    <property type="entry name" value="MFS_dom"/>
</dbReference>
<organism evidence="7 8">
    <name type="scientific">Candidula unifasciata</name>
    <dbReference type="NCBI Taxonomy" id="100452"/>
    <lineage>
        <taxon>Eukaryota</taxon>
        <taxon>Metazoa</taxon>
        <taxon>Spiralia</taxon>
        <taxon>Lophotrochozoa</taxon>
        <taxon>Mollusca</taxon>
        <taxon>Gastropoda</taxon>
        <taxon>Heterobranchia</taxon>
        <taxon>Euthyneura</taxon>
        <taxon>Panpulmonata</taxon>
        <taxon>Eupulmonata</taxon>
        <taxon>Stylommatophora</taxon>
        <taxon>Helicina</taxon>
        <taxon>Helicoidea</taxon>
        <taxon>Geomitridae</taxon>
        <taxon>Candidula</taxon>
    </lineage>
</organism>
<dbReference type="GO" id="GO:0016020">
    <property type="term" value="C:membrane"/>
    <property type="evidence" value="ECO:0007669"/>
    <property type="project" value="UniProtKB-SubCell"/>
</dbReference>
<dbReference type="PROSITE" id="PS50850">
    <property type="entry name" value="MFS"/>
    <property type="match status" value="1"/>
</dbReference>
<evidence type="ECO:0000256" key="3">
    <source>
        <dbReference type="ARBA" id="ARBA00022989"/>
    </source>
</evidence>
<evidence type="ECO:0000259" key="6">
    <source>
        <dbReference type="PROSITE" id="PS50850"/>
    </source>
</evidence>
<dbReference type="PANTHER" id="PTHR11662">
    <property type="entry name" value="SOLUTE CARRIER FAMILY 17"/>
    <property type="match status" value="1"/>
</dbReference>
<reference evidence="7" key="1">
    <citation type="submission" date="2021-04" db="EMBL/GenBank/DDBJ databases">
        <authorList>
            <consortium name="Molecular Ecology Group"/>
        </authorList>
    </citation>
    <scope>NUCLEOTIDE SEQUENCE</scope>
</reference>
<keyword evidence="8" id="KW-1185">Reference proteome</keyword>
<protein>
    <recommendedName>
        <fullName evidence="6">Major facilitator superfamily (MFS) profile domain-containing protein</fullName>
    </recommendedName>
</protein>
<dbReference type="InterPro" id="IPR011701">
    <property type="entry name" value="MFS"/>
</dbReference>
<comment type="caution">
    <text evidence="7">The sequence shown here is derived from an EMBL/GenBank/DDBJ whole genome shotgun (WGS) entry which is preliminary data.</text>
</comment>
<keyword evidence="4 5" id="KW-0472">Membrane</keyword>
<feature type="transmembrane region" description="Helical" evidence="5">
    <location>
        <begin position="183"/>
        <end position="202"/>
    </location>
</feature>